<dbReference type="InterPro" id="IPR039425">
    <property type="entry name" value="RNA_pol_sigma-70-like"/>
</dbReference>
<feature type="domain" description="RNA polymerase sigma-70 region 2" evidence="5">
    <location>
        <begin position="27"/>
        <end position="93"/>
    </location>
</feature>
<evidence type="ECO:0000256" key="1">
    <source>
        <dbReference type="ARBA" id="ARBA00010641"/>
    </source>
</evidence>
<comment type="similarity">
    <text evidence="1">Belongs to the sigma-70 factor family. ECF subfamily.</text>
</comment>
<evidence type="ECO:0000259" key="6">
    <source>
        <dbReference type="Pfam" id="PF08281"/>
    </source>
</evidence>
<accession>A0ABT8KLX7</accession>
<reference evidence="7" key="1">
    <citation type="submission" date="2023-06" db="EMBL/GenBank/DDBJ databases">
        <title>Genomic of Parafulvivirga corallium.</title>
        <authorList>
            <person name="Wang G."/>
        </authorList>
    </citation>
    <scope>NUCLEOTIDE SEQUENCE</scope>
    <source>
        <strain evidence="7">BMA10</strain>
    </source>
</reference>
<proteinExistence type="inferred from homology"/>
<gene>
    <name evidence="7" type="ORF">QQ008_10160</name>
</gene>
<dbReference type="EMBL" id="JAUJEA010000003">
    <property type="protein sequence ID" value="MDN5201729.1"/>
    <property type="molecule type" value="Genomic_DNA"/>
</dbReference>
<comment type="caution">
    <text evidence="7">The sequence shown here is derived from an EMBL/GenBank/DDBJ whole genome shotgun (WGS) entry which is preliminary data.</text>
</comment>
<keyword evidence="2" id="KW-0805">Transcription regulation</keyword>
<name>A0ABT8KLX7_9BACT</name>
<keyword evidence="4" id="KW-0804">Transcription</keyword>
<dbReference type="SUPFAM" id="SSF88659">
    <property type="entry name" value="Sigma3 and sigma4 domains of RNA polymerase sigma factors"/>
    <property type="match status" value="1"/>
</dbReference>
<sequence length="180" mass="20643">MQSGEQSIHKYLIQRSKLGDRDAQNELYKLYVDAMYNICRRMMGDAEEAKDILQDSFIDAFTKIDKLKNDITFSAWIKRIVVNNCINALKKKKLLTSSIEDSFDVPDVNEANDHELDNYEIKRVLGAIDKISEGCKVVLNLYLFEGYDHKEIGQILNISESASKAQYSKAKAKIRKVLNN</sequence>
<keyword evidence="8" id="KW-1185">Reference proteome</keyword>
<dbReference type="Pfam" id="PF04542">
    <property type="entry name" value="Sigma70_r2"/>
    <property type="match status" value="1"/>
</dbReference>
<dbReference type="PANTHER" id="PTHR43133">
    <property type="entry name" value="RNA POLYMERASE ECF-TYPE SIGMA FACTO"/>
    <property type="match status" value="1"/>
</dbReference>
<evidence type="ECO:0000259" key="5">
    <source>
        <dbReference type="Pfam" id="PF04542"/>
    </source>
</evidence>
<dbReference type="InterPro" id="IPR014284">
    <property type="entry name" value="RNA_pol_sigma-70_dom"/>
</dbReference>
<dbReference type="RefSeq" id="WP_346751758.1">
    <property type="nucleotide sequence ID" value="NZ_JAUJEA010000003.1"/>
</dbReference>
<dbReference type="Gene3D" id="1.10.10.10">
    <property type="entry name" value="Winged helix-like DNA-binding domain superfamily/Winged helix DNA-binding domain"/>
    <property type="match status" value="1"/>
</dbReference>
<evidence type="ECO:0000256" key="2">
    <source>
        <dbReference type="ARBA" id="ARBA00023015"/>
    </source>
</evidence>
<dbReference type="InterPro" id="IPR013325">
    <property type="entry name" value="RNA_pol_sigma_r2"/>
</dbReference>
<organism evidence="7 8">
    <name type="scientific">Splendidivirga corallicola</name>
    <dbReference type="NCBI Taxonomy" id="3051826"/>
    <lineage>
        <taxon>Bacteria</taxon>
        <taxon>Pseudomonadati</taxon>
        <taxon>Bacteroidota</taxon>
        <taxon>Cytophagia</taxon>
        <taxon>Cytophagales</taxon>
        <taxon>Splendidivirgaceae</taxon>
        <taxon>Splendidivirga</taxon>
    </lineage>
</organism>
<dbReference type="NCBIfam" id="TIGR02937">
    <property type="entry name" value="sigma70-ECF"/>
    <property type="match status" value="1"/>
</dbReference>
<keyword evidence="3" id="KW-0731">Sigma factor</keyword>
<dbReference type="SUPFAM" id="SSF88946">
    <property type="entry name" value="Sigma2 domain of RNA polymerase sigma factors"/>
    <property type="match status" value="1"/>
</dbReference>
<dbReference type="InterPro" id="IPR007627">
    <property type="entry name" value="RNA_pol_sigma70_r2"/>
</dbReference>
<feature type="domain" description="RNA polymerase sigma factor 70 region 4 type 2" evidence="6">
    <location>
        <begin position="123"/>
        <end position="174"/>
    </location>
</feature>
<protein>
    <submittedName>
        <fullName evidence="7">Sigma-70 family RNA polymerase sigma factor</fullName>
    </submittedName>
</protein>
<dbReference type="Proteomes" id="UP001172082">
    <property type="component" value="Unassembled WGS sequence"/>
</dbReference>
<evidence type="ECO:0000256" key="4">
    <source>
        <dbReference type="ARBA" id="ARBA00023163"/>
    </source>
</evidence>
<evidence type="ECO:0000313" key="8">
    <source>
        <dbReference type="Proteomes" id="UP001172082"/>
    </source>
</evidence>
<dbReference type="Gene3D" id="1.10.1740.10">
    <property type="match status" value="1"/>
</dbReference>
<dbReference type="InterPro" id="IPR013249">
    <property type="entry name" value="RNA_pol_sigma70_r4_t2"/>
</dbReference>
<dbReference type="InterPro" id="IPR036388">
    <property type="entry name" value="WH-like_DNA-bd_sf"/>
</dbReference>
<dbReference type="PANTHER" id="PTHR43133:SF46">
    <property type="entry name" value="RNA POLYMERASE SIGMA-70 FACTOR ECF SUBFAMILY"/>
    <property type="match status" value="1"/>
</dbReference>
<evidence type="ECO:0000256" key="3">
    <source>
        <dbReference type="ARBA" id="ARBA00023082"/>
    </source>
</evidence>
<dbReference type="InterPro" id="IPR013324">
    <property type="entry name" value="RNA_pol_sigma_r3/r4-like"/>
</dbReference>
<evidence type="ECO:0000313" key="7">
    <source>
        <dbReference type="EMBL" id="MDN5201729.1"/>
    </source>
</evidence>
<dbReference type="Pfam" id="PF08281">
    <property type="entry name" value="Sigma70_r4_2"/>
    <property type="match status" value="1"/>
</dbReference>